<protein>
    <submittedName>
        <fullName evidence="2">Uncharacterized protein</fullName>
    </submittedName>
</protein>
<evidence type="ECO:0000256" key="1">
    <source>
        <dbReference type="SAM" id="MobiDB-lite"/>
    </source>
</evidence>
<name>A0A8X7RDN8_BRACI</name>
<feature type="compositionally biased region" description="Acidic residues" evidence="1">
    <location>
        <begin position="27"/>
        <end position="44"/>
    </location>
</feature>
<proteinExistence type="predicted"/>
<evidence type="ECO:0000313" key="3">
    <source>
        <dbReference type="Proteomes" id="UP000886595"/>
    </source>
</evidence>
<keyword evidence="3" id="KW-1185">Reference proteome</keyword>
<feature type="region of interest" description="Disordered" evidence="1">
    <location>
        <begin position="21"/>
        <end position="45"/>
    </location>
</feature>
<dbReference type="NCBIfam" id="TIGR01572">
    <property type="entry name" value="A_thl_para_3677"/>
    <property type="match status" value="1"/>
</dbReference>
<dbReference type="OrthoDB" id="1071488at2759"/>
<reference evidence="2 3" key="1">
    <citation type="submission" date="2020-02" db="EMBL/GenBank/DDBJ databases">
        <authorList>
            <person name="Ma Q."/>
            <person name="Huang Y."/>
            <person name="Song X."/>
            <person name="Pei D."/>
        </authorList>
    </citation>
    <scope>NUCLEOTIDE SEQUENCE [LARGE SCALE GENOMIC DNA]</scope>
    <source>
        <strain evidence="2">Sxm20200214</strain>
        <tissue evidence="2">Leaf</tissue>
    </source>
</reference>
<comment type="caution">
    <text evidence="2">The sequence shown here is derived from an EMBL/GenBank/DDBJ whole genome shotgun (WGS) entry which is preliminary data.</text>
</comment>
<gene>
    <name evidence="2" type="ORF">Bca52824_044809</name>
</gene>
<dbReference type="EMBL" id="JAAMPC010000010">
    <property type="protein sequence ID" value="KAG2285205.1"/>
    <property type="molecule type" value="Genomic_DNA"/>
</dbReference>
<dbReference type="InterPro" id="IPR006462">
    <property type="entry name" value="MS5"/>
</dbReference>
<sequence>MYDVMLDEANLWYQEPPLRKRKLDEPSPVEEKEEEAYSSEEDMDPVEREKYRLQAVESCGFDVDFFNHIFNGIFPSGCTPYDTLFAKAGLHCHNAEKGKKYQLKRVVKVNAEIASLYNSYSTSEVIDPVDNSLHTFQTMVTDAGKEKKASLILLTKICRIKPQIPGLGDATVFWDFNAIDDFYKTDMPDWPFNDGVKESELVDNEWIYLYAEAALFSEWRSEMCDYTPFEMKKVMVQTKEDDVESSTKLKSSNAIFYMIFKARGGPLCRGIVRKTSDGRTGHMRLEARCWIDKSN</sequence>
<dbReference type="PANTHER" id="PTHR31260">
    <property type="entry name" value="CYSTATIN/MONELLIN SUPERFAMILY PROTEIN"/>
    <property type="match status" value="1"/>
</dbReference>
<dbReference type="AlphaFoldDB" id="A0A8X7RDN8"/>
<organism evidence="2 3">
    <name type="scientific">Brassica carinata</name>
    <name type="common">Ethiopian mustard</name>
    <name type="synonym">Abyssinian cabbage</name>
    <dbReference type="NCBI Taxonomy" id="52824"/>
    <lineage>
        <taxon>Eukaryota</taxon>
        <taxon>Viridiplantae</taxon>
        <taxon>Streptophyta</taxon>
        <taxon>Embryophyta</taxon>
        <taxon>Tracheophyta</taxon>
        <taxon>Spermatophyta</taxon>
        <taxon>Magnoliopsida</taxon>
        <taxon>eudicotyledons</taxon>
        <taxon>Gunneridae</taxon>
        <taxon>Pentapetalae</taxon>
        <taxon>rosids</taxon>
        <taxon>malvids</taxon>
        <taxon>Brassicales</taxon>
        <taxon>Brassicaceae</taxon>
        <taxon>Brassiceae</taxon>
        <taxon>Brassica</taxon>
    </lineage>
</organism>
<accession>A0A8X7RDN8</accession>
<dbReference type="Pfam" id="PF04776">
    <property type="entry name" value="protein_MS5"/>
    <property type="match status" value="1"/>
</dbReference>
<evidence type="ECO:0000313" key="2">
    <source>
        <dbReference type="EMBL" id="KAG2285205.1"/>
    </source>
</evidence>
<dbReference type="Proteomes" id="UP000886595">
    <property type="component" value="Unassembled WGS sequence"/>
</dbReference>
<dbReference type="PANTHER" id="PTHR31260:SF41">
    <property type="entry name" value="CYSTATIN DOMAIN-CONTAINING PROTEIN"/>
    <property type="match status" value="1"/>
</dbReference>